<dbReference type="EMBL" id="CP012342">
    <property type="protein sequence ID" value="AKV59183.1"/>
    <property type="molecule type" value="Genomic_DNA"/>
</dbReference>
<dbReference type="Proteomes" id="UP000060016">
    <property type="component" value="Chromosome"/>
</dbReference>
<dbReference type="Pfam" id="PF13635">
    <property type="entry name" value="DUF4143"/>
    <property type="match status" value="1"/>
</dbReference>
<evidence type="ECO:0000256" key="1">
    <source>
        <dbReference type="SAM" id="MobiDB-lite"/>
    </source>
</evidence>
<dbReference type="KEGG" id="crie:AK829_08485"/>
<evidence type="ECO:0000259" key="2">
    <source>
        <dbReference type="Pfam" id="PF13173"/>
    </source>
</evidence>
<evidence type="ECO:0000259" key="3">
    <source>
        <dbReference type="Pfam" id="PF13635"/>
    </source>
</evidence>
<dbReference type="InterPro" id="IPR041682">
    <property type="entry name" value="AAA_14"/>
</dbReference>
<feature type="domain" description="AAA" evidence="2">
    <location>
        <begin position="22"/>
        <end position="131"/>
    </location>
</feature>
<sequence>MSYHPRVADQQLQELLAVMGGVLIEGPRGCGKTSTALEQSKSSVRLDSSPELPQLADLNPAAILNGPTPRLVDEWQLAPSLWNAIRHEIDDRRQRGQFILSGSATPSEDTTRHSGAGRFGRIRMRPMSLVESGASSGAVSLASLGPQSKVSAVSKLSYNDLAEEAVRGGWPGLLGASARQAVMFNRSYLENTYTVDIPQGNGVRHDALKVQRLLESIARNIAGEATLRTLAADISGPDSSVDPKTVSEYLAALARVFILDELPAWSVALRSKSRLRTSAKLHLADPSLACAALGIGTERLANDPEYFGQVFESMVVRDLRALASAEFGQVYHYRDNTGLEIDAIVEYPEDGKWGACEVKLGARQIPQAEENLLKLRDERVDTEKVGSPSYLVIITGTEYAYTLPSGVHVIPLAVLGA</sequence>
<feature type="domain" description="DUF4143" evidence="3">
    <location>
        <begin position="196"/>
        <end position="360"/>
    </location>
</feature>
<gene>
    <name evidence="4" type="ORF">AK829_08485</name>
</gene>
<protein>
    <submittedName>
        <fullName evidence="4">AAA family ATPase</fullName>
    </submittedName>
</protein>
<dbReference type="Pfam" id="PF13173">
    <property type="entry name" value="AAA_14"/>
    <property type="match status" value="1"/>
</dbReference>
<dbReference type="InterPro" id="IPR025420">
    <property type="entry name" value="DUF4143"/>
</dbReference>
<reference evidence="4 5" key="1">
    <citation type="submission" date="2015-08" db="EMBL/GenBank/DDBJ databases">
        <authorList>
            <person name="Babu N.S."/>
            <person name="Beckwith C.J."/>
            <person name="Beseler K.G."/>
            <person name="Brison A."/>
            <person name="Carone J.V."/>
            <person name="Caskin T.P."/>
            <person name="Diamond M."/>
            <person name="Durham M.E."/>
            <person name="Foxe J.M."/>
            <person name="Go M."/>
            <person name="Henderson B.A."/>
            <person name="Jones I.B."/>
            <person name="McGettigan J.A."/>
            <person name="Micheletti S.J."/>
            <person name="Nasrallah M.E."/>
            <person name="Ortiz D."/>
            <person name="Piller C.R."/>
            <person name="Privatt S.R."/>
            <person name="Schneider S.L."/>
            <person name="Sharp S."/>
            <person name="Smith T.C."/>
            <person name="Stanton J.D."/>
            <person name="Ullery H.E."/>
            <person name="Wilson R.J."/>
            <person name="Serrano M.G."/>
            <person name="Buck G."/>
            <person name="Lee V."/>
            <person name="Wang Y."/>
            <person name="Carvalho R."/>
            <person name="Voegtly L."/>
            <person name="Shi R."/>
            <person name="Duckworth R."/>
            <person name="Johnson A."/>
            <person name="Loviza R."/>
            <person name="Walstead R."/>
            <person name="Shah Z."/>
            <person name="Kiflezghi M."/>
            <person name="Wade K."/>
            <person name="Ball S.L."/>
            <person name="Bradley K.W."/>
            <person name="Asai D.J."/>
            <person name="Bowman C.A."/>
            <person name="Russell D.A."/>
            <person name="Pope W.H."/>
            <person name="Jacobs-Sera D."/>
            <person name="Hendrix R.W."/>
            <person name="Hatfull G.F."/>
        </authorList>
    </citation>
    <scope>NUCLEOTIDE SEQUENCE [LARGE SCALE GENOMIC DNA]</scope>
    <source>
        <strain evidence="4 5">PUDD_83A45</strain>
    </source>
</reference>
<dbReference type="AlphaFoldDB" id="A0A0K1RCS6"/>
<dbReference type="PANTHER" id="PTHR43566:SF2">
    <property type="entry name" value="DUF4143 DOMAIN-CONTAINING PROTEIN"/>
    <property type="match status" value="1"/>
</dbReference>
<dbReference type="InterPro" id="IPR027417">
    <property type="entry name" value="P-loop_NTPase"/>
</dbReference>
<dbReference type="STRING" id="156976.AK829_08485"/>
<evidence type="ECO:0000313" key="5">
    <source>
        <dbReference type="Proteomes" id="UP000060016"/>
    </source>
</evidence>
<dbReference type="PANTHER" id="PTHR43566">
    <property type="entry name" value="CONSERVED PROTEIN"/>
    <property type="match status" value="1"/>
</dbReference>
<organism evidence="4 5">
    <name type="scientific">Corynebacterium riegelii</name>
    <dbReference type="NCBI Taxonomy" id="156976"/>
    <lineage>
        <taxon>Bacteria</taxon>
        <taxon>Bacillati</taxon>
        <taxon>Actinomycetota</taxon>
        <taxon>Actinomycetes</taxon>
        <taxon>Mycobacteriales</taxon>
        <taxon>Corynebacteriaceae</taxon>
        <taxon>Corynebacterium</taxon>
    </lineage>
</organism>
<name>A0A0K1RCS6_9CORY</name>
<keyword evidence="5" id="KW-1185">Reference proteome</keyword>
<feature type="region of interest" description="Disordered" evidence="1">
    <location>
        <begin position="29"/>
        <end position="48"/>
    </location>
</feature>
<feature type="compositionally biased region" description="Polar residues" evidence="1">
    <location>
        <begin position="32"/>
        <end position="46"/>
    </location>
</feature>
<dbReference type="PATRIC" id="fig|156976.3.peg.1695"/>
<evidence type="ECO:0000313" key="4">
    <source>
        <dbReference type="EMBL" id="AKV59183.1"/>
    </source>
</evidence>
<dbReference type="SUPFAM" id="SSF52540">
    <property type="entry name" value="P-loop containing nucleoside triphosphate hydrolases"/>
    <property type="match status" value="1"/>
</dbReference>
<proteinExistence type="predicted"/>
<dbReference type="RefSeq" id="WP_052205455.1">
    <property type="nucleotide sequence ID" value="NZ_CP012342.1"/>
</dbReference>
<accession>A0A0K1RCS6</accession>